<protein>
    <submittedName>
        <fullName evidence="2">Polygalacturonase QRT3</fullName>
    </submittedName>
</protein>
<dbReference type="PANTHER" id="PTHR33928">
    <property type="entry name" value="POLYGALACTURONASE QRT3"/>
    <property type="match status" value="1"/>
</dbReference>
<keyword evidence="1" id="KW-0732">Signal</keyword>
<feature type="chain" id="PRO_5043485473" evidence="1">
    <location>
        <begin position="22"/>
        <end position="460"/>
    </location>
</feature>
<evidence type="ECO:0000313" key="2">
    <source>
        <dbReference type="EMBL" id="KAK1305161.1"/>
    </source>
</evidence>
<dbReference type="InterPro" id="IPR039279">
    <property type="entry name" value="QRT3-like"/>
</dbReference>
<dbReference type="Proteomes" id="UP001180020">
    <property type="component" value="Unassembled WGS sequence"/>
</dbReference>
<reference evidence="2" key="2">
    <citation type="submission" date="2023-06" db="EMBL/GenBank/DDBJ databases">
        <authorList>
            <person name="Ma L."/>
            <person name="Liu K.-W."/>
            <person name="Li Z."/>
            <person name="Hsiao Y.-Y."/>
            <person name="Qi Y."/>
            <person name="Fu T."/>
            <person name="Tang G."/>
            <person name="Zhang D."/>
            <person name="Sun W.-H."/>
            <person name="Liu D.-K."/>
            <person name="Li Y."/>
            <person name="Chen G.-Z."/>
            <person name="Liu X.-D."/>
            <person name="Liao X.-Y."/>
            <person name="Jiang Y.-T."/>
            <person name="Yu X."/>
            <person name="Hao Y."/>
            <person name="Huang J."/>
            <person name="Zhao X.-W."/>
            <person name="Ke S."/>
            <person name="Chen Y.-Y."/>
            <person name="Wu W.-L."/>
            <person name="Hsu J.-L."/>
            <person name="Lin Y.-F."/>
            <person name="Huang M.-D."/>
            <person name="Li C.-Y."/>
            <person name="Huang L."/>
            <person name="Wang Z.-W."/>
            <person name="Zhao X."/>
            <person name="Zhong W.-Y."/>
            <person name="Peng D.-H."/>
            <person name="Ahmad S."/>
            <person name="Lan S."/>
            <person name="Zhang J.-S."/>
            <person name="Tsai W.-C."/>
            <person name="Van De Peer Y."/>
            <person name="Liu Z.-J."/>
        </authorList>
    </citation>
    <scope>NUCLEOTIDE SEQUENCE</scope>
    <source>
        <strain evidence="2">CP</strain>
        <tissue evidence="2">Leaves</tissue>
    </source>
</reference>
<dbReference type="InterPro" id="IPR012334">
    <property type="entry name" value="Pectin_lyas_fold"/>
</dbReference>
<gene>
    <name evidence="2" type="primary">QRT3</name>
    <name evidence="2" type="ORF">QJS10_CPB11g01459</name>
</gene>
<accession>A0AAV9DWA6</accession>
<evidence type="ECO:0000313" key="3">
    <source>
        <dbReference type="Proteomes" id="UP001180020"/>
    </source>
</evidence>
<dbReference type="Gene3D" id="2.160.20.10">
    <property type="entry name" value="Single-stranded right-handed beta-helix, Pectin lyase-like"/>
    <property type="match status" value="1"/>
</dbReference>
<dbReference type="GO" id="GO:0004650">
    <property type="term" value="F:polygalacturonase activity"/>
    <property type="evidence" value="ECO:0007669"/>
    <property type="project" value="InterPro"/>
</dbReference>
<dbReference type="EMBL" id="JAUJYO010000011">
    <property type="protein sequence ID" value="KAK1305161.1"/>
    <property type="molecule type" value="Genomic_DNA"/>
</dbReference>
<feature type="signal peptide" evidence="1">
    <location>
        <begin position="1"/>
        <end position="21"/>
    </location>
</feature>
<comment type="caution">
    <text evidence="2">The sequence shown here is derived from an EMBL/GenBank/DDBJ whole genome shotgun (WGS) entry which is preliminary data.</text>
</comment>
<evidence type="ECO:0000256" key="1">
    <source>
        <dbReference type="SAM" id="SignalP"/>
    </source>
</evidence>
<dbReference type="PANTHER" id="PTHR33928:SF7">
    <property type="entry name" value="POLYGALACTURONASE QRT3"/>
    <property type="match status" value="1"/>
</dbReference>
<keyword evidence="3" id="KW-1185">Reference proteome</keyword>
<reference evidence="2" key="1">
    <citation type="journal article" date="2023" name="Nat. Commun.">
        <title>Diploid and tetraploid genomes of Acorus and the evolution of monocots.</title>
        <authorList>
            <person name="Ma L."/>
            <person name="Liu K.W."/>
            <person name="Li Z."/>
            <person name="Hsiao Y.Y."/>
            <person name="Qi Y."/>
            <person name="Fu T."/>
            <person name="Tang G.D."/>
            <person name="Zhang D."/>
            <person name="Sun W.H."/>
            <person name="Liu D.K."/>
            <person name="Li Y."/>
            <person name="Chen G.Z."/>
            <person name="Liu X.D."/>
            <person name="Liao X.Y."/>
            <person name="Jiang Y.T."/>
            <person name="Yu X."/>
            <person name="Hao Y."/>
            <person name="Huang J."/>
            <person name="Zhao X.W."/>
            <person name="Ke S."/>
            <person name="Chen Y.Y."/>
            <person name="Wu W.L."/>
            <person name="Hsu J.L."/>
            <person name="Lin Y.F."/>
            <person name="Huang M.D."/>
            <person name="Li C.Y."/>
            <person name="Huang L."/>
            <person name="Wang Z.W."/>
            <person name="Zhao X."/>
            <person name="Zhong W.Y."/>
            <person name="Peng D.H."/>
            <person name="Ahmad S."/>
            <person name="Lan S."/>
            <person name="Zhang J.S."/>
            <person name="Tsai W.C."/>
            <person name="Van de Peer Y."/>
            <person name="Liu Z.J."/>
        </authorList>
    </citation>
    <scope>NUCLEOTIDE SEQUENCE</scope>
    <source>
        <strain evidence="2">CP</strain>
    </source>
</reference>
<dbReference type="InterPro" id="IPR011050">
    <property type="entry name" value="Pectin_lyase_fold/virulence"/>
</dbReference>
<organism evidence="2 3">
    <name type="scientific">Acorus calamus</name>
    <name type="common">Sweet flag</name>
    <dbReference type="NCBI Taxonomy" id="4465"/>
    <lineage>
        <taxon>Eukaryota</taxon>
        <taxon>Viridiplantae</taxon>
        <taxon>Streptophyta</taxon>
        <taxon>Embryophyta</taxon>
        <taxon>Tracheophyta</taxon>
        <taxon>Spermatophyta</taxon>
        <taxon>Magnoliopsida</taxon>
        <taxon>Liliopsida</taxon>
        <taxon>Acoraceae</taxon>
        <taxon>Acorus</taxon>
    </lineage>
</organism>
<proteinExistence type="predicted"/>
<name>A0AAV9DWA6_ACOCL</name>
<sequence>MTRSAALLSLVLALTTLFASGDPFPNNPHKFLKSSLIRRLESTTSSGSGRVYHAVDYGADPTGKNDSTDALMRAISDAFRPPDEGRFLISGIIDLGGAQLDLDGGAYLLSRPLRLPSSGGGNFKIHSGSLRASDDFPKDGYLIELQPTAHQSGPQFASSYEYVTLQNLLIDANYVAGGVLIVDSLRTTVDTCYITRFATDGVAVVGGHETYIHNTFLGQHITAGADPGERSFSGTAINIRGNDNAVTDVVIFSAAVGVMISGQANVLTGVHCYNKATGFGGTGIYLKSPGLTQTRILNCYLDYTGIVAEDPVQLLVSGTFFLGNAFVKLKSVNGVMKGVTIVDNMFSGDDSASGIVQLDESGGRFVTVERVVVERNDVSGMGDRATVGRGSVTGNGTSWAVDLSGVLLFPDKVRNVQYAVQVGRGGGIVGHAIKNVSGNVVVVESDAPVEATVHVLVDQS</sequence>
<dbReference type="SUPFAM" id="SSF51126">
    <property type="entry name" value="Pectin lyase-like"/>
    <property type="match status" value="1"/>
</dbReference>
<dbReference type="AlphaFoldDB" id="A0AAV9DWA6"/>